<protein>
    <submittedName>
        <fullName evidence="1">Uncharacterized protein</fullName>
    </submittedName>
</protein>
<dbReference type="EMBL" id="MDYN01000005">
    <property type="protein sequence ID" value="OQD87846.1"/>
    <property type="molecule type" value="Genomic_DNA"/>
</dbReference>
<gene>
    <name evidence="1" type="ORF">PENANT_c005G06437</name>
</gene>
<keyword evidence="2" id="KW-1185">Reference proteome</keyword>
<evidence type="ECO:0000313" key="2">
    <source>
        <dbReference type="Proteomes" id="UP000191672"/>
    </source>
</evidence>
<dbReference type="Proteomes" id="UP000191672">
    <property type="component" value="Unassembled WGS sequence"/>
</dbReference>
<reference evidence="2" key="1">
    <citation type="journal article" date="2017" name="Nat. Microbiol.">
        <title>Global analysis of biosynthetic gene clusters reveals vast potential of secondary metabolite production in Penicillium species.</title>
        <authorList>
            <person name="Nielsen J.C."/>
            <person name="Grijseels S."/>
            <person name="Prigent S."/>
            <person name="Ji B."/>
            <person name="Dainat J."/>
            <person name="Nielsen K.F."/>
            <person name="Frisvad J.C."/>
            <person name="Workman M."/>
            <person name="Nielsen J."/>
        </authorList>
    </citation>
    <scope>NUCLEOTIDE SEQUENCE [LARGE SCALE GENOMIC DNA]</scope>
    <source>
        <strain evidence="2">IBT 31811</strain>
    </source>
</reference>
<accession>A0A1V6QG36</accession>
<evidence type="ECO:0000313" key="1">
    <source>
        <dbReference type="EMBL" id="OQD87846.1"/>
    </source>
</evidence>
<dbReference type="AlphaFoldDB" id="A0A1V6QG36"/>
<proteinExistence type="predicted"/>
<comment type="caution">
    <text evidence="1">The sequence shown here is derived from an EMBL/GenBank/DDBJ whole genome shotgun (WGS) entry which is preliminary data.</text>
</comment>
<organism evidence="1 2">
    <name type="scientific">Penicillium antarcticum</name>
    <dbReference type="NCBI Taxonomy" id="416450"/>
    <lineage>
        <taxon>Eukaryota</taxon>
        <taxon>Fungi</taxon>
        <taxon>Dikarya</taxon>
        <taxon>Ascomycota</taxon>
        <taxon>Pezizomycotina</taxon>
        <taxon>Eurotiomycetes</taxon>
        <taxon>Eurotiomycetidae</taxon>
        <taxon>Eurotiales</taxon>
        <taxon>Aspergillaceae</taxon>
        <taxon>Penicillium</taxon>
    </lineage>
</organism>
<sequence>MTSSKRLTRPIVIFPSPAHELPSHPINFRPHFSFFGVLCPINRHNDAGTLYIRLAPWSTLTQPLSCKMMTIIPRNDDTRVDPL</sequence>
<name>A0A1V6QG36_9EURO</name>